<evidence type="ECO:0000256" key="1">
    <source>
        <dbReference type="SAM" id="MobiDB-lite"/>
    </source>
</evidence>
<gene>
    <name evidence="2" type="ORF">EVAR_49471_1</name>
</gene>
<keyword evidence="3" id="KW-1185">Reference proteome</keyword>
<comment type="caution">
    <text evidence="2">The sequence shown here is derived from an EMBL/GenBank/DDBJ whole genome shotgun (WGS) entry which is preliminary data.</text>
</comment>
<sequence>MSVKRSEEMRDRESENQSEEDDSRTRRHRKVGVGAEAASGSTQAPIMPVLAPAVDLQHVLPTRERFVSTTKS</sequence>
<evidence type="ECO:0000313" key="3">
    <source>
        <dbReference type="Proteomes" id="UP000299102"/>
    </source>
</evidence>
<feature type="region of interest" description="Disordered" evidence="1">
    <location>
        <begin position="1"/>
        <end position="44"/>
    </location>
</feature>
<feature type="compositionally biased region" description="Basic and acidic residues" evidence="1">
    <location>
        <begin position="1"/>
        <end position="15"/>
    </location>
</feature>
<dbReference type="Proteomes" id="UP000299102">
    <property type="component" value="Unassembled WGS sequence"/>
</dbReference>
<dbReference type="EMBL" id="BGZK01001055">
    <property type="protein sequence ID" value="GBP69890.1"/>
    <property type="molecule type" value="Genomic_DNA"/>
</dbReference>
<name>A0A4C1Y2Y6_EUMVA</name>
<protein>
    <submittedName>
        <fullName evidence="2">Uncharacterized protein</fullName>
    </submittedName>
</protein>
<accession>A0A4C1Y2Y6</accession>
<organism evidence="2 3">
    <name type="scientific">Eumeta variegata</name>
    <name type="common">Bagworm moth</name>
    <name type="synonym">Eumeta japonica</name>
    <dbReference type="NCBI Taxonomy" id="151549"/>
    <lineage>
        <taxon>Eukaryota</taxon>
        <taxon>Metazoa</taxon>
        <taxon>Ecdysozoa</taxon>
        <taxon>Arthropoda</taxon>
        <taxon>Hexapoda</taxon>
        <taxon>Insecta</taxon>
        <taxon>Pterygota</taxon>
        <taxon>Neoptera</taxon>
        <taxon>Endopterygota</taxon>
        <taxon>Lepidoptera</taxon>
        <taxon>Glossata</taxon>
        <taxon>Ditrysia</taxon>
        <taxon>Tineoidea</taxon>
        <taxon>Psychidae</taxon>
        <taxon>Oiketicinae</taxon>
        <taxon>Eumeta</taxon>
    </lineage>
</organism>
<dbReference type="AlphaFoldDB" id="A0A4C1Y2Y6"/>
<proteinExistence type="predicted"/>
<reference evidence="2 3" key="1">
    <citation type="journal article" date="2019" name="Commun. Biol.">
        <title>The bagworm genome reveals a unique fibroin gene that provides high tensile strength.</title>
        <authorList>
            <person name="Kono N."/>
            <person name="Nakamura H."/>
            <person name="Ohtoshi R."/>
            <person name="Tomita M."/>
            <person name="Numata K."/>
            <person name="Arakawa K."/>
        </authorList>
    </citation>
    <scope>NUCLEOTIDE SEQUENCE [LARGE SCALE GENOMIC DNA]</scope>
</reference>
<evidence type="ECO:0000313" key="2">
    <source>
        <dbReference type="EMBL" id="GBP69890.1"/>
    </source>
</evidence>